<reference evidence="1" key="1">
    <citation type="submission" date="2014-09" db="EMBL/GenBank/DDBJ databases">
        <authorList>
            <person name="Magalhaes I.L.F."/>
            <person name="Oliveira U."/>
            <person name="Santos F.R."/>
            <person name="Vidigal T.H.D.A."/>
            <person name="Brescovit A.D."/>
            <person name="Santos A.J."/>
        </authorList>
    </citation>
    <scope>NUCLEOTIDE SEQUENCE</scope>
    <source>
        <tissue evidence="1">Shoot tissue taken approximately 20 cm above the soil surface</tissue>
    </source>
</reference>
<proteinExistence type="predicted"/>
<evidence type="ECO:0000313" key="1">
    <source>
        <dbReference type="EMBL" id="JAD48156.1"/>
    </source>
</evidence>
<reference evidence="1" key="2">
    <citation type="journal article" date="2015" name="Data Brief">
        <title>Shoot transcriptome of the giant reed, Arundo donax.</title>
        <authorList>
            <person name="Barrero R.A."/>
            <person name="Guerrero F.D."/>
            <person name="Moolhuijzen P."/>
            <person name="Goolsby J.A."/>
            <person name="Tidwell J."/>
            <person name="Bellgard S.E."/>
            <person name="Bellgard M.I."/>
        </authorList>
    </citation>
    <scope>NUCLEOTIDE SEQUENCE</scope>
    <source>
        <tissue evidence="1">Shoot tissue taken approximately 20 cm above the soil surface</tissue>
    </source>
</reference>
<protein>
    <submittedName>
        <fullName evidence="1">Uncharacterized protein</fullName>
    </submittedName>
</protein>
<sequence>MAFSPLKEPGIIPLSMLPSICRDNRTAHRPSADGISPDKLLLETFNRPRLIRFPICGGIVPVRLLFDKSNPKERE</sequence>
<name>A0A0A9AAR3_ARUDO</name>
<dbReference type="AlphaFoldDB" id="A0A0A9AAR3"/>
<accession>A0A0A9AAR3</accession>
<dbReference type="EMBL" id="GBRH01249739">
    <property type="protein sequence ID" value="JAD48156.1"/>
    <property type="molecule type" value="Transcribed_RNA"/>
</dbReference>
<organism evidence="1">
    <name type="scientific">Arundo donax</name>
    <name type="common">Giant reed</name>
    <name type="synonym">Donax arundinaceus</name>
    <dbReference type="NCBI Taxonomy" id="35708"/>
    <lineage>
        <taxon>Eukaryota</taxon>
        <taxon>Viridiplantae</taxon>
        <taxon>Streptophyta</taxon>
        <taxon>Embryophyta</taxon>
        <taxon>Tracheophyta</taxon>
        <taxon>Spermatophyta</taxon>
        <taxon>Magnoliopsida</taxon>
        <taxon>Liliopsida</taxon>
        <taxon>Poales</taxon>
        <taxon>Poaceae</taxon>
        <taxon>PACMAD clade</taxon>
        <taxon>Arundinoideae</taxon>
        <taxon>Arundineae</taxon>
        <taxon>Arundo</taxon>
    </lineage>
</organism>